<dbReference type="AlphaFoldDB" id="A0A654KGY4"/>
<organism evidence="1 2">
    <name type="scientific">Taylorella equigenitalis (strain MCE9)</name>
    <dbReference type="NCBI Taxonomy" id="937774"/>
    <lineage>
        <taxon>Bacteria</taxon>
        <taxon>Pseudomonadati</taxon>
        <taxon>Pseudomonadota</taxon>
        <taxon>Betaproteobacteria</taxon>
        <taxon>Burkholderiales</taxon>
        <taxon>Alcaligenaceae</taxon>
        <taxon>Taylorella</taxon>
    </lineage>
</organism>
<reference evidence="1 2" key="1">
    <citation type="journal article" date="2011" name="J. Bacteriol.">
        <title>Genome sequence of Taylorella equigenitalis MCE9, the causative agent of contagious equine metritis.</title>
        <authorList>
            <person name="Hebert L."/>
            <person name="Moumen B."/>
            <person name="Duquesne F."/>
            <person name="Breuil M.F."/>
            <person name="Laugier C."/>
            <person name="Batto J.M."/>
            <person name="Renault P."/>
            <person name="Petry S."/>
        </authorList>
    </citation>
    <scope>NUCLEOTIDE SEQUENCE [LARGE SCALE GENOMIC DNA]</scope>
    <source>
        <strain evidence="1 2">MCE9</strain>
    </source>
</reference>
<gene>
    <name evidence="1" type="ordered locus">TEQUI_0160</name>
</gene>
<evidence type="ECO:0000313" key="2">
    <source>
        <dbReference type="Proteomes" id="UP000007472"/>
    </source>
</evidence>
<name>A0A654KGY4_TAYEM</name>
<dbReference type="Proteomes" id="UP000007472">
    <property type="component" value="Chromosome"/>
</dbReference>
<proteinExistence type="predicted"/>
<dbReference type="KEGG" id="teq:TEQUI_0160"/>
<protein>
    <submittedName>
        <fullName evidence="1">Uncharacterized protein</fullName>
    </submittedName>
</protein>
<dbReference type="EMBL" id="CP002456">
    <property type="protein sequence ID" value="ADU91116.1"/>
    <property type="molecule type" value="Genomic_DNA"/>
</dbReference>
<evidence type="ECO:0000313" key="1">
    <source>
        <dbReference type="EMBL" id="ADU91116.1"/>
    </source>
</evidence>
<sequence length="72" mass="8482">MKPSDEAIKFVEENKNNIKRNMLHPYLNDIEYLRNNKITIVGIQKFLKNLKGVETSTATINKFIKKFIENKN</sequence>
<accession>A0A654KGY4</accession>